<dbReference type="PROSITE" id="PS51007">
    <property type="entry name" value="CYTC"/>
    <property type="match status" value="2"/>
</dbReference>
<keyword evidence="2 6" id="KW-0349">Heme</keyword>
<keyword evidence="5 6" id="KW-0408">Iron</keyword>
<dbReference type="GO" id="GO:0020037">
    <property type="term" value="F:heme binding"/>
    <property type="evidence" value="ECO:0007669"/>
    <property type="project" value="InterPro"/>
</dbReference>
<comment type="caution">
    <text evidence="9">The sequence shown here is derived from an EMBL/GenBank/DDBJ whole genome shotgun (WGS) entry which is preliminary data.</text>
</comment>
<name>A0A495V7T7_9GAMM</name>
<dbReference type="Proteomes" id="UP000274556">
    <property type="component" value="Unassembled WGS sequence"/>
</dbReference>
<dbReference type="InterPro" id="IPR009056">
    <property type="entry name" value="Cyt_c-like_dom"/>
</dbReference>
<accession>A0A495V7T7</accession>
<organism evidence="9 10">
    <name type="scientific">Thiocapsa rosea</name>
    <dbReference type="NCBI Taxonomy" id="69360"/>
    <lineage>
        <taxon>Bacteria</taxon>
        <taxon>Pseudomonadati</taxon>
        <taxon>Pseudomonadota</taxon>
        <taxon>Gammaproteobacteria</taxon>
        <taxon>Chromatiales</taxon>
        <taxon>Chromatiaceae</taxon>
        <taxon>Thiocapsa</taxon>
    </lineage>
</organism>
<keyword evidence="3 6" id="KW-0479">Metal-binding</keyword>
<keyword evidence="4" id="KW-0249">Electron transport</keyword>
<dbReference type="EMBL" id="RBXL01000001">
    <property type="protein sequence ID" value="RKT44770.1"/>
    <property type="molecule type" value="Genomic_DNA"/>
</dbReference>
<evidence type="ECO:0000313" key="9">
    <source>
        <dbReference type="EMBL" id="RKT44770.1"/>
    </source>
</evidence>
<feature type="domain" description="Cytochrome c" evidence="8">
    <location>
        <begin position="21"/>
        <end position="100"/>
    </location>
</feature>
<gene>
    <name evidence="9" type="ORF">BDD21_2174</name>
</gene>
<evidence type="ECO:0000256" key="4">
    <source>
        <dbReference type="ARBA" id="ARBA00022982"/>
    </source>
</evidence>
<feature type="domain" description="Cytochrome c" evidence="8">
    <location>
        <begin position="111"/>
        <end position="193"/>
    </location>
</feature>
<evidence type="ECO:0000256" key="2">
    <source>
        <dbReference type="ARBA" id="ARBA00022617"/>
    </source>
</evidence>
<dbReference type="AlphaFoldDB" id="A0A495V7T7"/>
<evidence type="ECO:0000256" key="1">
    <source>
        <dbReference type="ARBA" id="ARBA00022448"/>
    </source>
</evidence>
<dbReference type="GO" id="GO:0046872">
    <property type="term" value="F:metal ion binding"/>
    <property type="evidence" value="ECO:0007669"/>
    <property type="project" value="UniProtKB-KW"/>
</dbReference>
<evidence type="ECO:0000256" key="3">
    <source>
        <dbReference type="ARBA" id="ARBA00022723"/>
    </source>
</evidence>
<evidence type="ECO:0000313" key="10">
    <source>
        <dbReference type="Proteomes" id="UP000274556"/>
    </source>
</evidence>
<dbReference type="GO" id="GO:0009055">
    <property type="term" value="F:electron transfer activity"/>
    <property type="evidence" value="ECO:0007669"/>
    <property type="project" value="InterPro"/>
</dbReference>
<dbReference type="PANTHER" id="PTHR33751">
    <property type="entry name" value="CBB3-TYPE CYTOCHROME C OXIDASE SUBUNIT FIXP"/>
    <property type="match status" value="1"/>
</dbReference>
<reference evidence="9 10" key="1">
    <citation type="submission" date="2018-10" db="EMBL/GenBank/DDBJ databases">
        <title>Genomic Encyclopedia of Archaeal and Bacterial Type Strains, Phase II (KMG-II): from individual species to whole genera.</title>
        <authorList>
            <person name="Goeker M."/>
        </authorList>
    </citation>
    <scope>NUCLEOTIDE SEQUENCE [LARGE SCALE GENOMIC DNA]</scope>
    <source>
        <strain evidence="9 10">DSM 235</strain>
    </source>
</reference>
<feature type="chain" id="PRO_5019781784" evidence="7">
    <location>
        <begin position="23"/>
        <end position="193"/>
    </location>
</feature>
<dbReference type="InterPro" id="IPR036909">
    <property type="entry name" value="Cyt_c-like_dom_sf"/>
</dbReference>
<proteinExistence type="predicted"/>
<keyword evidence="1" id="KW-0813">Transport</keyword>
<evidence type="ECO:0000259" key="8">
    <source>
        <dbReference type="PROSITE" id="PS51007"/>
    </source>
</evidence>
<protein>
    <submittedName>
        <fullName evidence="9">Sulfide dehydrogenase cytochrome subunit</fullName>
    </submittedName>
</protein>
<evidence type="ECO:0000256" key="7">
    <source>
        <dbReference type="SAM" id="SignalP"/>
    </source>
</evidence>
<keyword evidence="7" id="KW-0732">Signal</keyword>
<dbReference type="PANTHER" id="PTHR33751:SF9">
    <property type="entry name" value="CYTOCHROME C4"/>
    <property type="match status" value="1"/>
</dbReference>
<feature type="signal peptide" evidence="7">
    <location>
        <begin position="1"/>
        <end position="22"/>
    </location>
</feature>
<evidence type="ECO:0000256" key="6">
    <source>
        <dbReference type="PROSITE-ProRule" id="PRU00433"/>
    </source>
</evidence>
<dbReference type="Gene3D" id="1.10.760.10">
    <property type="entry name" value="Cytochrome c-like domain"/>
    <property type="match status" value="2"/>
</dbReference>
<evidence type="ECO:0000256" key="5">
    <source>
        <dbReference type="ARBA" id="ARBA00023004"/>
    </source>
</evidence>
<dbReference type="SUPFAM" id="SSF46626">
    <property type="entry name" value="Cytochrome c"/>
    <property type="match status" value="2"/>
</dbReference>
<dbReference type="InterPro" id="IPR050597">
    <property type="entry name" value="Cytochrome_c_Oxidase_Subunit"/>
</dbReference>
<keyword evidence="10" id="KW-1185">Reference proteome</keyword>
<sequence length="193" mass="21394">MRVCRLAFAIVLCCFGVGAVLAASAERQALAAHCNGCHGMNGVSAGPASPSFAGFDRQFLIRVLQEFRNGERVPTIMDRIMKGYTAGQIRQLATYYAEQPWRSADVLLDPVAVAAGKRLHDEACAECHEEEGRYQDRDTPRIAGQWPDYLVFQLLTYRDRPDSIPQPTKMREALVGLADADLQALAQFYADQQ</sequence>
<dbReference type="Pfam" id="PF00034">
    <property type="entry name" value="Cytochrom_C"/>
    <property type="match status" value="1"/>
</dbReference>